<sequence>MFNKCCFHSSIYRPAADNSASSLCAIICFLNLVIECDLETNSEINKLIIYLFSQNNRIRFSKLLLKILFYISIFSYPELMCEPYVTFIKPGIHYGQVSKKHIIYSTFLSKNFKFQLLRVCW</sequence>
<evidence type="ECO:0000313" key="2">
    <source>
        <dbReference type="Proteomes" id="UP000236370"/>
    </source>
</evidence>
<name>A0A2J8KVD8_PANTR</name>
<gene>
    <name evidence="1" type="ORF">CK820_G0035540</name>
</gene>
<protein>
    <submittedName>
        <fullName evidence="1">CLLU1 isoform 4</fullName>
    </submittedName>
</protein>
<proteinExistence type="predicted"/>
<reference evidence="1 2" key="1">
    <citation type="submission" date="2017-12" db="EMBL/GenBank/DDBJ databases">
        <title>High-resolution comparative analysis of great ape genomes.</title>
        <authorList>
            <person name="Pollen A."/>
            <person name="Hastie A."/>
            <person name="Hormozdiari F."/>
            <person name="Dougherty M."/>
            <person name="Liu R."/>
            <person name="Chaisson M."/>
            <person name="Hoppe E."/>
            <person name="Hill C."/>
            <person name="Pang A."/>
            <person name="Hillier L."/>
            <person name="Baker C."/>
            <person name="Armstrong J."/>
            <person name="Shendure J."/>
            <person name="Paten B."/>
            <person name="Wilson R."/>
            <person name="Chao H."/>
            <person name="Schneider V."/>
            <person name="Ventura M."/>
            <person name="Kronenberg Z."/>
            <person name="Murali S."/>
            <person name="Gordon D."/>
            <person name="Cantsilieris S."/>
            <person name="Munson K."/>
            <person name="Nelson B."/>
            <person name="Raja A."/>
            <person name="Underwood J."/>
            <person name="Diekhans M."/>
            <person name="Fiddes I."/>
            <person name="Haussler D."/>
            <person name="Eichler E."/>
        </authorList>
    </citation>
    <scope>NUCLEOTIDE SEQUENCE [LARGE SCALE GENOMIC DNA]</scope>
    <source>
        <strain evidence="1">Yerkes chimp pedigree #C0471</strain>
    </source>
</reference>
<comment type="caution">
    <text evidence="1">The sequence shown here is derived from an EMBL/GenBank/DDBJ whole genome shotgun (WGS) entry which is preliminary data.</text>
</comment>
<organism evidence="1 2">
    <name type="scientific">Pan troglodytes</name>
    <name type="common">Chimpanzee</name>
    <dbReference type="NCBI Taxonomy" id="9598"/>
    <lineage>
        <taxon>Eukaryota</taxon>
        <taxon>Metazoa</taxon>
        <taxon>Chordata</taxon>
        <taxon>Craniata</taxon>
        <taxon>Vertebrata</taxon>
        <taxon>Euteleostomi</taxon>
        <taxon>Mammalia</taxon>
        <taxon>Eutheria</taxon>
        <taxon>Euarchontoglires</taxon>
        <taxon>Primates</taxon>
        <taxon>Haplorrhini</taxon>
        <taxon>Catarrhini</taxon>
        <taxon>Hominidae</taxon>
        <taxon>Pan</taxon>
    </lineage>
</organism>
<dbReference type="EMBL" id="NBAG03000334">
    <property type="protein sequence ID" value="PNI38985.1"/>
    <property type="molecule type" value="Genomic_DNA"/>
</dbReference>
<dbReference type="AlphaFoldDB" id="A0A2J8KVD8"/>
<dbReference type="Proteomes" id="UP000236370">
    <property type="component" value="Unassembled WGS sequence"/>
</dbReference>
<evidence type="ECO:0000313" key="1">
    <source>
        <dbReference type="EMBL" id="PNI38985.1"/>
    </source>
</evidence>
<accession>A0A2J8KVD8</accession>